<protein>
    <submittedName>
        <fullName evidence="2">Uncharacterized protein</fullName>
    </submittedName>
</protein>
<accession>A0AAD9XZQ6</accession>
<dbReference type="Proteomes" id="UP001281614">
    <property type="component" value="Unassembled WGS sequence"/>
</dbReference>
<sequence>MDITISDELIHAALQPEANDQNAIGPLDSDQDCGDDFNEKWKARILRTVLVQNQEVIQRRIFRKEFELEKKSFIKKCAEISELANLADKRALEALTGNAVVDERAAVNADAIEAIRMVHTTLQEDASALRTRQDYDRQRIDDKIDRLAASNAYDLRALKKHFGDQLVRLQEVDNVLQKRLEGVNDRQDLMERVLAGLPQKHHMLVGGFAMIMFMYVLLHLGHE</sequence>
<comment type="caution">
    <text evidence="2">The sequence shown here is derived from an EMBL/GenBank/DDBJ whole genome shotgun (WGS) entry which is preliminary data.</text>
</comment>
<dbReference type="AlphaFoldDB" id="A0AAD9XZQ6"/>
<organism evidence="2 3">
    <name type="scientific">Colletotrichum kahawae</name>
    <name type="common">Coffee berry disease fungus</name>
    <dbReference type="NCBI Taxonomy" id="34407"/>
    <lineage>
        <taxon>Eukaryota</taxon>
        <taxon>Fungi</taxon>
        <taxon>Dikarya</taxon>
        <taxon>Ascomycota</taxon>
        <taxon>Pezizomycotina</taxon>
        <taxon>Sordariomycetes</taxon>
        <taxon>Hypocreomycetidae</taxon>
        <taxon>Glomerellales</taxon>
        <taxon>Glomerellaceae</taxon>
        <taxon>Colletotrichum</taxon>
        <taxon>Colletotrichum gloeosporioides species complex</taxon>
    </lineage>
</organism>
<reference evidence="2" key="1">
    <citation type="submission" date="2023-02" db="EMBL/GenBank/DDBJ databases">
        <title>Colletotrichum kahawae CIFC_Que2 genome sequencing and assembly.</title>
        <authorList>
            <person name="Baroncelli R."/>
        </authorList>
    </citation>
    <scope>NUCLEOTIDE SEQUENCE</scope>
    <source>
        <strain evidence="2">CIFC_Que2</strain>
    </source>
</reference>
<evidence type="ECO:0000313" key="3">
    <source>
        <dbReference type="Proteomes" id="UP001281614"/>
    </source>
</evidence>
<feature type="transmembrane region" description="Helical" evidence="1">
    <location>
        <begin position="202"/>
        <end position="221"/>
    </location>
</feature>
<name>A0AAD9XZQ6_COLKA</name>
<evidence type="ECO:0000256" key="1">
    <source>
        <dbReference type="SAM" id="Phobius"/>
    </source>
</evidence>
<proteinExistence type="predicted"/>
<keyword evidence="3" id="KW-1185">Reference proteome</keyword>
<keyword evidence="1" id="KW-1133">Transmembrane helix</keyword>
<gene>
    <name evidence="2" type="ORF">CKAH01_08942</name>
</gene>
<dbReference type="EMBL" id="VYYT01000577">
    <property type="protein sequence ID" value="KAK2731522.1"/>
    <property type="molecule type" value="Genomic_DNA"/>
</dbReference>
<keyword evidence="1" id="KW-0472">Membrane</keyword>
<keyword evidence="1" id="KW-0812">Transmembrane</keyword>
<evidence type="ECO:0000313" key="2">
    <source>
        <dbReference type="EMBL" id="KAK2731522.1"/>
    </source>
</evidence>